<keyword evidence="4 7" id="KW-1133">Transmembrane helix</keyword>
<feature type="transmembrane region" description="Helical" evidence="7">
    <location>
        <begin position="313"/>
        <end position="337"/>
    </location>
</feature>
<evidence type="ECO:0000256" key="6">
    <source>
        <dbReference type="SAM" id="MobiDB-lite"/>
    </source>
</evidence>
<feature type="region of interest" description="Disordered" evidence="6">
    <location>
        <begin position="385"/>
        <end position="418"/>
    </location>
</feature>
<feature type="transmembrane region" description="Helical" evidence="7">
    <location>
        <begin position="641"/>
        <end position="663"/>
    </location>
</feature>
<dbReference type="EMBL" id="JAWCUI010000053">
    <property type="protein sequence ID" value="KAL1891415.1"/>
    <property type="molecule type" value="Genomic_DNA"/>
</dbReference>
<feature type="transmembrane region" description="Helical" evidence="7">
    <location>
        <begin position="214"/>
        <end position="232"/>
    </location>
</feature>
<name>A0ABR3YSQ6_9PEZI</name>
<feature type="compositionally biased region" description="Basic and acidic residues" evidence="6">
    <location>
        <begin position="36"/>
        <end position="45"/>
    </location>
</feature>
<keyword evidence="5 7" id="KW-0472">Membrane</keyword>
<feature type="compositionally biased region" description="Low complexity" evidence="6">
    <location>
        <begin position="18"/>
        <end position="31"/>
    </location>
</feature>
<evidence type="ECO:0000259" key="8">
    <source>
        <dbReference type="PROSITE" id="PS50850"/>
    </source>
</evidence>
<sequence length="681" mass="74141">MRDANVRYDEQNTSRSVDAAADGAPTTTSAPAPAPARDDKGKEVSFDADSDDETLQVEYRNVDLEKGDKDYDADHGDVNQRLLVTGGPSTSASASDSDNDSGRNTSIGGRGKKNKKQPKDEEPKKRETVRWRDLPEKGQLTVLTLARLSEPLVQTSLQSYMFYQLQSFRPDLPSSTIASQSGILHASFTAAQFLTAMVWGRLADSPKFGRKKVLMIGLAGTMLSCLGFGFSQSFWQALFFRSLGGATNGNVGVLRTMISEIVREKKYQSRAFLLLPMTFNIGVIIGPILGGVLSDPAHSYPKQFGNNAFFLRFPYATPNLLSTFILFSALLGVWLGLEETLDSRRDKHDLGIELRRKIASLFRRHPDSIAYTPLATHSRNVSDASTVSVEMDSVTPVVPTEGESSTPATDKSKKSKLSRTRYTQRLPFRRIFTKNVTLTLLAQSIFALHMGSFNSLWFVFLSTPVFDPAQAPAPGSKAAKAAHYLTQKLPFVFTGGIGMPPREVGMAMAILGCFGITMQLLLYPTVSARLGTVRSWRIFLCCFPVTYFLVPFLSLVPSLSAPPHAKDGATIWIAISLVLLCHVTGRTFALPAQTILVNNCTPHPSVLGSLHGLAQSTSSLARTVGPVLSGYLYGLGLKHGLVGAVFWGLSSVAVIGLVASMFVREGDGHEIWLEGDAEDEN</sequence>
<evidence type="ECO:0000256" key="3">
    <source>
        <dbReference type="ARBA" id="ARBA00022692"/>
    </source>
</evidence>
<feature type="domain" description="Major facilitator superfamily (MFS) profile" evidence="8">
    <location>
        <begin position="139"/>
        <end position="668"/>
    </location>
</feature>
<organism evidence="9 10">
    <name type="scientific">Sporothrix stenoceras</name>
    <dbReference type="NCBI Taxonomy" id="5173"/>
    <lineage>
        <taxon>Eukaryota</taxon>
        <taxon>Fungi</taxon>
        <taxon>Dikarya</taxon>
        <taxon>Ascomycota</taxon>
        <taxon>Pezizomycotina</taxon>
        <taxon>Sordariomycetes</taxon>
        <taxon>Sordariomycetidae</taxon>
        <taxon>Ophiostomatales</taxon>
        <taxon>Ophiostomataceae</taxon>
        <taxon>Sporothrix</taxon>
    </lineage>
</organism>
<dbReference type="InterPro" id="IPR020846">
    <property type="entry name" value="MFS_dom"/>
</dbReference>
<feature type="compositionally biased region" description="Basic and acidic residues" evidence="6">
    <location>
        <begin position="1"/>
        <end position="12"/>
    </location>
</feature>
<keyword evidence="3 7" id="KW-0812">Transmembrane</keyword>
<dbReference type="PANTHER" id="PTHR23504">
    <property type="entry name" value="MAJOR FACILITATOR SUPERFAMILY DOMAIN-CONTAINING PROTEIN 10"/>
    <property type="match status" value="1"/>
</dbReference>
<feature type="compositionally biased region" description="Acidic residues" evidence="6">
    <location>
        <begin position="46"/>
        <end position="55"/>
    </location>
</feature>
<dbReference type="SUPFAM" id="SSF103473">
    <property type="entry name" value="MFS general substrate transporter"/>
    <property type="match status" value="1"/>
</dbReference>
<feature type="transmembrane region" description="Helical" evidence="7">
    <location>
        <begin position="569"/>
        <end position="589"/>
    </location>
</feature>
<feature type="transmembrane region" description="Helical" evidence="7">
    <location>
        <begin position="270"/>
        <end position="293"/>
    </location>
</feature>
<dbReference type="Pfam" id="PF07690">
    <property type="entry name" value="MFS_1"/>
    <property type="match status" value="1"/>
</dbReference>
<keyword evidence="2" id="KW-0813">Transport</keyword>
<dbReference type="PANTHER" id="PTHR23504:SF6">
    <property type="entry name" value="MULTIDRUG TRANSPORTER, PUTATIVE (AFU_ORTHOLOGUE AFUA_4G08740)-RELATED"/>
    <property type="match status" value="1"/>
</dbReference>
<evidence type="ECO:0000256" key="1">
    <source>
        <dbReference type="ARBA" id="ARBA00004141"/>
    </source>
</evidence>
<feature type="region of interest" description="Disordered" evidence="6">
    <location>
        <begin position="1"/>
        <end position="133"/>
    </location>
</feature>
<dbReference type="InterPro" id="IPR036259">
    <property type="entry name" value="MFS_trans_sf"/>
</dbReference>
<reference evidence="9 10" key="1">
    <citation type="journal article" date="2024" name="IMA Fungus">
        <title>IMA Genome - F19 : A genome assembly and annotation guide to empower mycologists, including annotated draft genome sequences of Ceratocystis pirilliformis, Diaporthe australafricana, Fusarium ophioides, Paecilomyces lecythidis, and Sporothrix stenoceras.</title>
        <authorList>
            <person name="Aylward J."/>
            <person name="Wilson A.M."/>
            <person name="Visagie C.M."/>
            <person name="Spraker J."/>
            <person name="Barnes I."/>
            <person name="Buitendag C."/>
            <person name="Ceriani C."/>
            <person name="Del Mar Angel L."/>
            <person name="du Plessis D."/>
            <person name="Fuchs T."/>
            <person name="Gasser K."/>
            <person name="Kramer D."/>
            <person name="Li W."/>
            <person name="Munsamy K."/>
            <person name="Piso A."/>
            <person name="Price J.L."/>
            <person name="Sonnekus B."/>
            <person name="Thomas C."/>
            <person name="van der Nest A."/>
            <person name="van Dijk A."/>
            <person name="van Heerden A."/>
            <person name="van Vuuren N."/>
            <person name="Yilmaz N."/>
            <person name="Duong T.A."/>
            <person name="van der Merwe N.A."/>
            <person name="Wingfield M.J."/>
            <person name="Wingfield B.D."/>
        </authorList>
    </citation>
    <scope>NUCLEOTIDE SEQUENCE [LARGE SCALE GENOMIC DNA]</scope>
    <source>
        <strain evidence="9 10">CMW 5346</strain>
    </source>
</reference>
<feature type="transmembrane region" description="Helical" evidence="7">
    <location>
        <begin position="182"/>
        <end position="202"/>
    </location>
</feature>
<comment type="subcellular location">
    <subcellularLocation>
        <location evidence="1">Membrane</location>
        <topology evidence="1">Multi-pass membrane protein</topology>
    </subcellularLocation>
</comment>
<protein>
    <recommendedName>
        <fullName evidence="8">Major facilitator superfamily (MFS) profile domain-containing protein</fullName>
    </recommendedName>
</protein>
<proteinExistence type="predicted"/>
<keyword evidence="10" id="KW-1185">Reference proteome</keyword>
<feature type="transmembrane region" description="Helical" evidence="7">
    <location>
        <begin position="504"/>
        <end position="526"/>
    </location>
</feature>
<feature type="transmembrane region" description="Helical" evidence="7">
    <location>
        <begin position="538"/>
        <end position="557"/>
    </location>
</feature>
<evidence type="ECO:0000313" key="10">
    <source>
        <dbReference type="Proteomes" id="UP001583186"/>
    </source>
</evidence>
<feature type="transmembrane region" description="Helical" evidence="7">
    <location>
        <begin position="438"/>
        <end position="460"/>
    </location>
</feature>
<evidence type="ECO:0000313" key="9">
    <source>
        <dbReference type="EMBL" id="KAL1891415.1"/>
    </source>
</evidence>
<evidence type="ECO:0000256" key="2">
    <source>
        <dbReference type="ARBA" id="ARBA00022448"/>
    </source>
</evidence>
<dbReference type="Gene3D" id="1.20.1250.20">
    <property type="entry name" value="MFS general substrate transporter like domains"/>
    <property type="match status" value="1"/>
</dbReference>
<dbReference type="InterPro" id="IPR011701">
    <property type="entry name" value="MFS"/>
</dbReference>
<dbReference type="Proteomes" id="UP001583186">
    <property type="component" value="Unassembled WGS sequence"/>
</dbReference>
<feature type="compositionally biased region" description="Basic and acidic residues" evidence="6">
    <location>
        <begin position="117"/>
        <end position="133"/>
    </location>
</feature>
<evidence type="ECO:0000256" key="4">
    <source>
        <dbReference type="ARBA" id="ARBA00022989"/>
    </source>
</evidence>
<gene>
    <name evidence="9" type="ORF">Sste5346_007678</name>
</gene>
<evidence type="ECO:0000256" key="5">
    <source>
        <dbReference type="ARBA" id="ARBA00023136"/>
    </source>
</evidence>
<dbReference type="CDD" id="cd17330">
    <property type="entry name" value="MFS_SLC46_TetA_like"/>
    <property type="match status" value="1"/>
</dbReference>
<comment type="caution">
    <text evidence="9">The sequence shown here is derived from an EMBL/GenBank/DDBJ whole genome shotgun (WGS) entry which is preliminary data.</text>
</comment>
<feature type="compositionally biased region" description="Basic and acidic residues" evidence="6">
    <location>
        <begin position="60"/>
        <end position="78"/>
    </location>
</feature>
<accession>A0ABR3YSQ6</accession>
<evidence type="ECO:0000256" key="7">
    <source>
        <dbReference type="SAM" id="Phobius"/>
    </source>
</evidence>
<dbReference type="PROSITE" id="PS50850">
    <property type="entry name" value="MFS"/>
    <property type="match status" value="1"/>
</dbReference>